<evidence type="ECO:0000313" key="3">
    <source>
        <dbReference type="Proteomes" id="UP000054564"/>
    </source>
</evidence>
<dbReference type="AlphaFoldDB" id="A0A0L0UUG9"/>
<keyword evidence="1" id="KW-1133">Transmembrane helix</keyword>
<protein>
    <submittedName>
        <fullName evidence="2">Uncharacterized protein</fullName>
    </submittedName>
</protein>
<organism evidence="2 3">
    <name type="scientific">Puccinia striiformis f. sp. tritici PST-78</name>
    <dbReference type="NCBI Taxonomy" id="1165861"/>
    <lineage>
        <taxon>Eukaryota</taxon>
        <taxon>Fungi</taxon>
        <taxon>Dikarya</taxon>
        <taxon>Basidiomycota</taxon>
        <taxon>Pucciniomycotina</taxon>
        <taxon>Pucciniomycetes</taxon>
        <taxon>Pucciniales</taxon>
        <taxon>Pucciniaceae</taxon>
        <taxon>Puccinia</taxon>
    </lineage>
</organism>
<dbReference type="Proteomes" id="UP000054564">
    <property type="component" value="Unassembled WGS sequence"/>
</dbReference>
<gene>
    <name evidence="2" type="ORF">PSTG_16145</name>
</gene>
<name>A0A0L0UUG9_9BASI</name>
<keyword evidence="3" id="KW-1185">Reference proteome</keyword>
<accession>A0A0L0UUG9</accession>
<evidence type="ECO:0000256" key="1">
    <source>
        <dbReference type="SAM" id="Phobius"/>
    </source>
</evidence>
<evidence type="ECO:0000313" key="2">
    <source>
        <dbReference type="EMBL" id="KNE90399.1"/>
    </source>
</evidence>
<dbReference type="EMBL" id="AJIL01000258">
    <property type="protein sequence ID" value="KNE90399.1"/>
    <property type="molecule type" value="Genomic_DNA"/>
</dbReference>
<reference evidence="3" key="1">
    <citation type="submission" date="2014-03" db="EMBL/GenBank/DDBJ databases">
        <title>The Genome Sequence of Puccinia striiformis f. sp. tritici PST-78.</title>
        <authorList>
            <consortium name="The Broad Institute Genome Sequencing Platform"/>
            <person name="Cuomo C."/>
            <person name="Hulbert S."/>
            <person name="Chen X."/>
            <person name="Walker B."/>
            <person name="Young S.K."/>
            <person name="Zeng Q."/>
            <person name="Gargeya S."/>
            <person name="Fitzgerald M."/>
            <person name="Haas B."/>
            <person name="Abouelleil A."/>
            <person name="Alvarado L."/>
            <person name="Arachchi H.M."/>
            <person name="Berlin A.M."/>
            <person name="Chapman S.B."/>
            <person name="Goldberg J."/>
            <person name="Griggs A."/>
            <person name="Gujja S."/>
            <person name="Hansen M."/>
            <person name="Howarth C."/>
            <person name="Imamovic A."/>
            <person name="Larimer J."/>
            <person name="McCowan C."/>
            <person name="Montmayeur A."/>
            <person name="Murphy C."/>
            <person name="Neiman D."/>
            <person name="Pearson M."/>
            <person name="Priest M."/>
            <person name="Roberts A."/>
            <person name="Saif S."/>
            <person name="Shea T."/>
            <person name="Sisk P."/>
            <person name="Sykes S."/>
            <person name="Wortman J."/>
            <person name="Nusbaum C."/>
            <person name="Birren B."/>
        </authorList>
    </citation>
    <scope>NUCLEOTIDE SEQUENCE [LARGE SCALE GENOMIC DNA]</scope>
    <source>
        <strain evidence="3">race PST-78</strain>
    </source>
</reference>
<feature type="transmembrane region" description="Helical" evidence="1">
    <location>
        <begin position="42"/>
        <end position="61"/>
    </location>
</feature>
<feature type="transmembrane region" description="Helical" evidence="1">
    <location>
        <begin position="6"/>
        <end position="30"/>
    </location>
</feature>
<keyword evidence="1" id="KW-0472">Membrane</keyword>
<keyword evidence="1" id="KW-0812">Transmembrane</keyword>
<proteinExistence type="predicted"/>
<sequence length="119" mass="13388">MILEMMLVKISLVVAPYAAPWTVLMIFLIVKMRITDFGSTPVANHVSFSVSKVVLFGVLGYEVSLARSAKVMGRGMDKMVFTMRVLPELSLARLAFKAVHNTRRRRRHAVSKELESAHQ</sequence>
<comment type="caution">
    <text evidence="2">The sequence shown here is derived from an EMBL/GenBank/DDBJ whole genome shotgun (WGS) entry which is preliminary data.</text>
</comment>